<dbReference type="PROSITE" id="PS50144">
    <property type="entry name" value="MATH"/>
    <property type="match status" value="1"/>
</dbReference>
<dbReference type="InterPro" id="IPR008974">
    <property type="entry name" value="TRAF-like"/>
</dbReference>
<organism evidence="5">
    <name type="scientific">Strongyloides stercoralis</name>
    <name type="common">Threadworm</name>
    <dbReference type="NCBI Taxonomy" id="6248"/>
    <lineage>
        <taxon>Eukaryota</taxon>
        <taxon>Metazoa</taxon>
        <taxon>Ecdysozoa</taxon>
        <taxon>Nematoda</taxon>
        <taxon>Chromadorea</taxon>
        <taxon>Rhabditida</taxon>
        <taxon>Tylenchina</taxon>
        <taxon>Panagrolaimomorpha</taxon>
        <taxon>Strongyloidoidea</taxon>
        <taxon>Strongyloididae</taxon>
        <taxon>Strongyloides</taxon>
    </lineage>
</organism>
<keyword evidence="1" id="KW-0175">Coiled coil</keyword>
<feature type="region of interest" description="Disordered" evidence="2">
    <location>
        <begin position="337"/>
        <end position="356"/>
    </location>
</feature>
<sequence length="1106" mass="130238">MEESLCRSRSKLLCDEETIETCNNETQTEGGSLLEIIEDDYILDNKSCENDKLDLKANKKVPFDEESFIDVSKESNLEVKAENCPPFGLWRPMCTNSIFVCLYNVVSMKDRFQSPPKYISGFPWRLYVERVTNCNNKSGDHLLFFVELCESKRKPKVSASCQFILFTQDANRPNLIKHNYYLYWEENNNSGYKNFISMDELINPDNNYMANGKIFLEVIIDVNKEVTNEEIDINLKKHFELINTFKKSGRLCDARNLCLKAIRFSNHLKLSDNGQFKRELDEITNFLIKETIDRIERNILENVVLNKKILKKESDLEKICQIKLKIEDIYVEKNGNEKNGNEIKENDQGNSKKGGLKVRRKKRVDIKKCNCMHKSPDEVHICGECENLYESKTFFYHFNGDKTIYYTLFGSRLYIAQVCLEKADECDTIYSDSRILTIEKFFNKCTRFNSSIEGKFIGKISYINKNFGELIFDIQKGRNDFQKTMMAIKAWNIKSNDNFANEVGIKLQNYLNRIDAFDGISSIQFSEYPTENVLEYIKNNIIFSVRLFKQFYKRNQVHSFNNVLDLINDPNRERIFQGSDNYLCLFPTMWLTVIMQTLDLWMDLYNDCNILTLPQQLSNATTEISKLEKDILLLNKKVEIKIQTINKLHKEVEQMKKPSEELHAANLKILELEKLNSYLLSENNSLFSKNAKLLDEVKFLRKKCYNLEETNKEQDINFRRLQEFYKIEKIELKREIKNFTNQYKKRELYFLEKMYKNDMKDLKKLKEEANKKLEEWTELPKDVFKRNSKMILRNKKSIHDCINNISSQIIFVENNYKNNIKLIEEGKLTLQFDDVEINKSKLSLNTDLDYLIKLKTLETVVCDEISSPPTHKFKKEVRTKSNIPKHYSNQYYFNQNDLPSPGSESNFRVSNFVDDTFSGYNYSNRPNSRTMTDRSENLFNSSSFGSRFERCDYNYNETQSPTFNDNENTTNWSGTDRNTYLPSHTPYRNLSISDCITNRNYFNQTPSLETDLYSERYSSQSPSVFSYMSDNHANYLFAETSHNFSQTKSANSYQSTHSSFDNQFYEEDYSFQQLYTNNQHTQDLPEDNLSTLLRVFSQECSNDNTW</sequence>
<keyword evidence="4" id="KW-1185">Reference proteome</keyword>
<dbReference type="SUPFAM" id="SSF49599">
    <property type="entry name" value="TRAF domain-like"/>
    <property type="match status" value="1"/>
</dbReference>
<evidence type="ECO:0000259" key="3">
    <source>
        <dbReference type="PROSITE" id="PS50144"/>
    </source>
</evidence>
<dbReference type="Proteomes" id="UP000035681">
    <property type="component" value="Unplaced"/>
</dbReference>
<evidence type="ECO:0000256" key="2">
    <source>
        <dbReference type="SAM" id="MobiDB-lite"/>
    </source>
</evidence>
<proteinExistence type="predicted"/>
<reference evidence="5" key="1">
    <citation type="submission" date="2015-08" db="UniProtKB">
        <authorList>
            <consortium name="WormBaseParasite"/>
        </authorList>
    </citation>
    <scope>IDENTIFICATION</scope>
</reference>
<dbReference type="Gene3D" id="2.60.210.10">
    <property type="entry name" value="Apoptosis, Tumor Necrosis Factor Receptor Associated Protein 2, Chain A"/>
    <property type="match status" value="1"/>
</dbReference>
<dbReference type="InterPro" id="IPR002083">
    <property type="entry name" value="MATH/TRAF_dom"/>
</dbReference>
<evidence type="ECO:0000313" key="6">
    <source>
        <dbReference type="WBParaSite" id="TCONS_00003455.p1"/>
    </source>
</evidence>
<feature type="domain" description="MATH" evidence="3">
    <location>
        <begin position="95"/>
        <end position="220"/>
    </location>
</feature>
<dbReference type="WBParaSite" id="SSTP_0000540700.1">
    <property type="protein sequence ID" value="SSTP_0000540700.1"/>
    <property type="gene ID" value="SSTP_0000540700"/>
</dbReference>
<dbReference type="SMART" id="SM00061">
    <property type="entry name" value="MATH"/>
    <property type="match status" value="1"/>
</dbReference>
<accession>A0A0K0E7D1</accession>
<dbReference type="WBParaSite" id="TCONS_00003455.p1">
    <property type="protein sequence ID" value="TCONS_00003455.p1"/>
    <property type="gene ID" value="XLOC_003201"/>
</dbReference>
<dbReference type="STRING" id="6248.A0A0K0E7D1"/>
<dbReference type="CDD" id="cd00121">
    <property type="entry name" value="MATH"/>
    <property type="match status" value="1"/>
</dbReference>
<feature type="compositionally biased region" description="Basic and acidic residues" evidence="2">
    <location>
        <begin position="337"/>
        <end position="347"/>
    </location>
</feature>
<evidence type="ECO:0000313" key="4">
    <source>
        <dbReference type="Proteomes" id="UP000035681"/>
    </source>
</evidence>
<name>A0A0K0E7D1_STRER</name>
<evidence type="ECO:0000256" key="1">
    <source>
        <dbReference type="SAM" id="Coils"/>
    </source>
</evidence>
<protein>
    <submittedName>
        <fullName evidence="5 6">MATH domain-containing protein</fullName>
    </submittedName>
</protein>
<evidence type="ECO:0000313" key="5">
    <source>
        <dbReference type="WBParaSite" id="SSTP_0000540700.1"/>
    </source>
</evidence>
<feature type="coiled-coil region" evidence="1">
    <location>
        <begin position="690"/>
        <end position="779"/>
    </location>
</feature>
<dbReference type="AlphaFoldDB" id="A0A0K0E7D1"/>